<dbReference type="PROSITE" id="PS51456">
    <property type="entry name" value="MYOSIN_MOTOR"/>
    <property type="match status" value="1"/>
</dbReference>
<dbReference type="PROSITE" id="PS50096">
    <property type="entry name" value="IQ"/>
    <property type="match status" value="1"/>
</dbReference>
<reference evidence="16" key="1">
    <citation type="submission" date="2019-10" db="EMBL/GenBank/DDBJ databases">
        <title>Corvus moneduloides (New Caledonian crow) genome, bCorMon1, primary haplotype.</title>
        <authorList>
            <person name="Rutz C."/>
            <person name="Fungtammasan C."/>
            <person name="Mountcastle J."/>
            <person name="Formenti G."/>
            <person name="Chow W."/>
            <person name="Howe K."/>
            <person name="Steele M.P."/>
            <person name="Fernandes J."/>
            <person name="Gilbert M.T.P."/>
            <person name="Fedrigo O."/>
            <person name="Jarvis E.D."/>
            <person name="Gemmell N."/>
        </authorList>
    </citation>
    <scope>NUCLEOTIDE SEQUENCE [LARGE SCALE GENOMIC DNA]</scope>
</reference>
<evidence type="ECO:0000256" key="13">
    <source>
        <dbReference type="ARBA" id="ARBA00038612"/>
    </source>
</evidence>
<comment type="subunit">
    <text evidence="13">Muscle myosin is a hexameric protein that consists of 2 heavy chain subunits (MHC), 2 alkali light chain subunits (MLC) and 2 regulatory light chain subunits (MLC-2).</text>
</comment>
<evidence type="ECO:0000256" key="1">
    <source>
        <dbReference type="ARBA" id="ARBA00004657"/>
    </source>
</evidence>
<dbReference type="FunFam" id="1.20.120.720:FF:000001">
    <property type="entry name" value="Myosin heavy chain, muscle"/>
    <property type="match status" value="1"/>
</dbReference>
<dbReference type="GO" id="GO:0006936">
    <property type="term" value="P:muscle contraction"/>
    <property type="evidence" value="ECO:0007669"/>
    <property type="project" value="TreeGrafter"/>
</dbReference>
<keyword evidence="11" id="KW-0514">Muscle protein</keyword>
<evidence type="ECO:0000313" key="16">
    <source>
        <dbReference type="Proteomes" id="UP000694553"/>
    </source>
</evidence>
<evidence type="ECO:0000256" key="11">
    <source>
        <dbReference type="ARBA" id="ARBA00023179"/>
    </source>
</evidence>
<dbReference type="InterPro" id="IPR014751">
    <property type="entry name" value="XRCC4-like_C"/>
</dbReference>
<dbReference type="PANTHER" id="PTHR45615">
    <property type="entry name" value="MYOSIN HEAVY CHAIN, NON-MUSCLE"/>
    <property type="match status" value="1"/>
</dbReference>
<evidence type="ECO:0000256" key="3">
    <source>
        <dbReference type="ARBA" id="ARBA00022433"/>
    </source>
</evidence>
<dbReference type="InterPro" id="IPR001609">
    <property type="entry name" value="Myosin_head_motor_dom-like"/>
</dbReference>
<evidence type="ECO:0000256" key="14">
    <source>
        <dbReference type="PROSITE-ProRule" id="PRU00782"/>
    </source>
</evidence>
<dbReference type="Gene3D" id="1.20.5.370">
    <property type="match status" value="4"/>
</dbReference>
<dbReference type="Proteomes" id="UP000694553">
    <property type="component" value="Unassembled WGS sequence"/>
</dbReference>
<dbReference type="GO" id="GO:0005524">
    <property type="term" value="F:ATP binding"/>
    <property type="evidence" value="ECO:0007669"/>
    <property type="project" value="UniProtKB-UniRule"/>
</dbReference>
<dbReference type="GO" id="GO:0016460">
    <property type="term" value="C:myosin II complex"/>
    <property type="evidence" value="ECO:0007669"/>
    <property type="project" value="TreeGrafter"/>
</dbReference>
<dbReference type="Ensembl" id="ENSCMUT00000034305.1">
    <property type="protein sequence ID" value="ENSCMUP00000029418.1"/>
    <property type="gene ID" value="ENSCMUG00000019786.1"/>
</dbReference>
<feature type="binding site" evidence="14">
    <location>
        <begin position="175"/>
        <end position="182"/>
    </location>
    <ligand>
        <name>ATP</name>
        <dbReference type="ChEBI" id="CHEBI:30616"/>
    </ligand>
</feature>
<keyword evidence="3" id="KW-0787">Thick filament</keyword>
<reference evidence="15" key="2">
    <citation type="submission" date="2025-08" db="UniProtKB">
        <authorList>
            <consortium name="Ensembl"/>
        </authorList>
    </citation>
    <scope>IDENTIFICATION</scope>
</reference>
<dbReference type="Pfam" id="PF02736">
    <property type="entry name" value="Myosin_N"/>
    <property type="match status" value="1"/>
</dbReference>
<dbReference type="InterPro" id="IPR008989">
    <property type="entry name" value="Myosin_S1_N"/>
</dbReference>
<keyword evidence="4" id="KW-0488">Methylation</keyword>
<dbReference type="FunFam" id="1.20.5.340:FF:000003">
    <property type="entry name" value="Myosin heavy chain"/>
    <property type="match status" value="1"/>
</dbReference>
<comment type="similarity">
    <text evidence="2 14">Belongs to the TRAFAC class myosin-kinesin ATPase superfamily. Myosin family.</text>
</comment>
<evidence type="ECO:0000256" key="2">
    <source>
        <dbReference type="ARBA" id="ARBA00008314"/>
    </source>
</evidence>
<evidence type="ECO:0000256" key="5">
    <source>
        <dbReference type="ARBA" id="ARBA00022490"/>
    </source>
</evidence>
<keyword evidence="12 14" id="KW-0009">Actin-binding</keyword>
<dbReference type="GO" id="GO:0051015">
    <property type="term" value="F:actin filament binding"/>
    <property type="evidence" value="ECO:0007669"/>
    <property type="project" value="InterPro"/>
</dbReference>
<dbReference type="Pfam" id="PF00063">
    <property type="entry name" value="Myosin_head"/>
    <property type="match status" value="1"/>
</dbReference>
<evidence type="ECO:0000256" key="7">
    <source>
        <dbReference type="ARBA" id="ARBA00022840"/>
    </source>
</evidence>
<dbReference type="InterPro" id="IPR004009">
    <property type="entry name" value="SH3_Myosin"/>
</dbReference>
<dbReference type="FunFam" id="1.10.10.820:FF:000001">
    <property type="entry name" value="Myosin heavy chain"/>
    <property type="match status" value="1"/>
</dbReference>
<dbReference type="FunFam" id="1.20.5.370:FF:000007">
    <property type="entry name" value="Myosin heavy chain"/>
    <property type="match status" value="1"/>
</dbReference>
<evidence type="ECO:0000313" key="15">
    <source>
        <dbReference type="Ensembl" id="ENSCMUP00000029418.1"/>
    </source>
</evidence>
<evidence type="ECO:0000256" key="4">
    <source>
        <dbReference type="ARBA" id="ARBA00022481"/>
    </source>
</evidence>
<evidence type="ECO:0000256" key="8">
    <source>
        <dbReference type="ARBA" id="ARBA00023054"/>
    </source>
</evidence>
<dbReference type="FunFam" id="3.40.850.10:FF:000024">
    <property type="entry name" value="Myosin heavy chain, isoform J"/>
    <property type="match status" value="1"/>
</dbReference>
<dbReference type="FunFam" id="1.20.5.340:FF:000013">
    <property type="entry name" value="Myosin heavy chain"/>
    <property type="match status" value="1"/>
</dbReference>
<dbReference type="Gene3D" id="1.20.58.530">
    <property type="match status" value="1"/>
</dbReference>
<dbReference type="PROSITE" id="PS51844">
    <property type="entry name" value="SH3_LIKE"/>
    <property type="match status" value="1"/>
</dbReference>
<dbReference type="Gene3D" id="2.30.30.360">
    <property type="entry name" value="Myosin S1 fragment, N-terminal"/>
    <property type="match status" value="1"/>
</dbReference>
<dbReference type="InterPro" id="IPR002928">
    <property type="entry name" value="Myosin_tail"/>
</dbReference>
<dbReference type="FunFam" id="1.20.5.370:FF:000001">
    <property type="entry name" value="Myosin heavy chain"/>
    <property type="match status" value="1"/>
</dbReference>
<dbReference type="FunFam" id="1.20.5.340:FF:000004">
    <property type="entry name" value="Myosin heavy chain"/>
    <property type="match status" value="1"/>
</dbReference>
<dbReference type="FunFam" id="1.20.5.4820:FF:000001">
    <property type="entry name" value="Myosin heavy chain"/>
    <property type="match status" value="1"/>
</dbReference>
<dbReference type="FunFam" id="1.20.5.370:FF:000008">
    <property type="entry name" value="Myosin heavy chain"/>
    <property type="match status" value="1"/>
</dbReference>
<dbReference type="FunFam" id="2.30.30.360:FF:000001">
    <property type="entry name" value="Myosin heavy chain"/>
    <property type="match status" value="1"/>
</dbReference>
<evidence type="ECO:0000256" key="9">
    <source>
        <dbReference type="ARBA" id="ARBA00023123"/>
    </source>
</evidence>
<dbReference type="InterPro" id="IPR027417">
    <property type="entry name" value="P-loop_NTPase"/>
</dbReference>
<accession>A0A8U7NSY0</accession>
<dbReference type="Pfam" id="PF01576">
    <property type="entry name" value="Myosin_tail_1"/>
    <property type="match status" value="1"/>
</dbReference>
<dbReference type="GO" id="GO:0030016">
    <property type="term" value="C:myofibril"/>
    <property type="evidence" value="ECO:0007669"/>
    <property type="project" value="UniProtKB-SubCell"/>
</dbReference>
<dbReference type="FunFam" id="1.20.5.340:FF:000006">
    <property type="entry name" value="Myosin heavy chain"/>
    <property type="match status" value="1"/>
</dbReference>
<dbReference type="PANTHER" id="PTHR45615:SF79">
    <property type="entry name" value="MYOSIN-4"/>
    <property type="match status" value="1"/>
</dbReference>
<organism evidence="15 16">
    <name type="scientific">Corvus moneduloides</name>
    <name type="common">New Caledonian crow</name>
    <dbReference type="NCBI Taxonomy" id="1196302"/>
    <lineage>
        <taxon>Eukaryota</taxon>
        <taxon>Metazoa</taxon>
        <taxon>Chordata</taxon>
        <taxon>Craniata</taxon>
        <taxon>Vertebrata</taxon>
        <taxon>Euteleostomi</taxon>
        <taxon>Archelosauria</taxon>
        <taxon>Archosauria</taxon>
        <taxon>Dinosauria</taxon>
        <taxon>Saurischia</taxon>
        <taxon>Theropoda</taxon>
        <taxon>Coelurosauria</taxon>
        <taxon>Aves</taxon>
        <taxon>Neognathae</taxon>
        <taxon>Neoaves</taxon>
        <taxon>Telluraves</taxon>
        <taxon>Australaves</taxon>
        <taxon>Passeriformes</taxon>
        <taxon>Corvoidea</taxon>
        <taxon>Corvidae</taxon>
        <taxon>Corvus</taxon>
    </lineage>
</organism>
<reference evidence="15" key="3">
    <citation type="submission" date="2025-09" db="UniProtKB">
        <authorList>
            <consortium name="Ensembl"/>
        </authorList>
    </citation>
    <scope>IDENTIFICATION</scope>
</reference>
<protein>
    <submittedName>
        <fullName evidence="15">Uncharacterized protein</fullName>
    </submittedName>
</protein>
<dbReference type="InterPro" id="IPR036961">
    <property type="entry name" value="Kinesin_motor_dom_sf"/>
</dbReference>
<dbReference type="PRINTS" id="PR00193">
    <property type="entry name" value="MYOSINHEAVY"/>
</dbReference>
<keyword evidence="8" id="KW-0175">Coiled coil</keyword>
<gene>
    <name evidence="15" type="primary">LOC116453315</name>
</gene>
<evidence type="ECO:0000256" key="6">
    <source>
        <dbReference type="ARBA" id="ARBA00022741"/>
    </source>
</evidence>
<keyword evidence="16" id="KW-1185">Reference proteome</keyword>
<keyword evidence="10 14" id="KW-0505">Motor protein</keyword>
<comment type="subcellular location">
    <subcellularLocation>
        <location evidence="1">Cytoplasm</location>
        <location evidence="1">Myofibril</location>
    </subcellularLocation>
</comment>
<sequence length="1930" mass="221877">MSSDSEMAVFGEAAPYLRKSEKERIEAQNKPFDAKTSVFVAHPKESFVKGSITSRESGKVTVKTEAGETLTVKDDQIFAMNPPKYDKIEDMAMMTHLHEPAVLYNLKERYAAWMIYTYSGLFCVTVNPYKWLPVYNPEVVLAYRGKKRQEAPPHIFSISDNAYQFMLTGEWLSLGESGAGKTVNTKRVIQYFATIAASGDKKKEEQTSGKMQGTLEDQIISANPLLEAFGNAKTVRNDNSSRFGKFIRIHFGATGKLASADIETYLLEKSRVTFQLKAERSYHIFYQITSNKKPELIDMLLITTNPYDYHFVSQGEITVPSINDQEELMATDSAIDILGFTPDEKTAIYKLTGAVMHYGNLKFKQKQREEQAEPDGTEVADKAAYLMGLNSADLLKALCYPRVKVGNEYVTKGQTVQQVYNAVGALAKAVYEKMFLWMVVRINEQLDTKQPRQYFIGVLDIAGFEIFDFNSLEQLCINFTNEKLQQFFNHHMFVLEQEEYKKEGIEWTFIDFGMDLAACIELIEKPMGIFSILEEECMFPKATDTSFKNKLYDQHLGKSSNFQKPKPAKGKAEAHFSLVHYAGTVDYNITGWLEKNKDPLNETVIGLYQKSSVKTLALLFASYGGAEAVGSGGGGKKGGKKKGSSFQTVSALFRENLNKLMTNLRSTHPHFVRCIIPNETKTPGAMEHELVLHQLRCNGVLEGIRICRKGFPSRVLYADFKQRYKVLNASAIPEGQFIDSKKASEKLLGSIDVDHTQYKFGHTKVFFKAGLLGLLEEMRDEKLAQLITRTQARCRGFLMRVEYQRMVERRESIFCIQYNIRAFMNVKHWPWMKLFFKIKPLLKSAESEKEMANMKQEFEKTKEELAKSEAKRKELEEKMASLMKEKNDLQLQVQAEADALADAEERCDQLIKTKIQLEAKVKEVTERAEDEEEINAELTAKKRKLEDECSELKKDIDDLELTLAKVEKEKHATENKVHTLAVKNLTEEMKKALQEAHQQTLDDLQAEEDKVNTLTKAKTKLEQQVDDLEGSLEQEKKLRMDLERAKRKLEGDLKLAQDSIMDLENDKQQLEEKLKKKDFEISQIQSKTEDEQALGMQLQKKIKELQARIEELEEEIEAERTSRAKAEKHRADLSRELEEISERLEEAGGATAAQIEMNKKREAEFQKMRRDLEEATLQHEATAAALRKKHADSTAELGEQIDNLQRVKQKLEKEKSEMKMEIDDLASNMESVSKAKANLEKMCRTLEDQLSEIKTKEEEHQRMINDLNAQRARLQTEAGEYSRQVDEKDALISQLSRGKQAFTQQIEELKRHLEEEIKAKNALAHALQSARHDCDLLREQYEEEQEAKGELQRALSKANSEVAQWRTKYETDAIQRTEELEEAKKKLAQRLQDAEEHVEAVNAKCASLEKTKQRLQNEVEDLMIDMERSNAACAALDKKQKNFDKILAEWKQKYEETQAELEASQKESRSLSTELFKMKNAYEESLDHLETMKRENKNLQQEISDLTEQIAEQGKAIHELEKVKKQIEQEKSEIQAALEEAEASLEHEEGKILRLQLELNQVKSEIDRKIAEKDEEIDQMKRNHLRIVESMQSTLDAEIRSRNEALRLKKKMEGDLNEMEIQLSHANRVAAEAQKNLRNTQAVLKDTQIHLDDALRTQEDLKEQVAMVERRANLLQAEIEELRAALEQTERSRKLAEQELLDATERVQLLHTQNTSLINTKKKLETDIAQIQSEMEDTIQEARNAEEKAKKAITDAAMMAEELKKEQDTSAHLERMKKNLDQTVKDLQHRLEEAEQLALKGGKKQIQKLEARVRELEGEVDAEQKRSAEAVKGVRKYERRVKELTYQSEEDRKNILRLQDLVDKLQMKVKSYKRQAEEAEELSNVNLSKFRKIQHELEEAEERADIAESQVNKLRAKSREFHGKKIGEEE</sequence>
<dbReference type="SUPFAM" id="SSF52540">
    <property type="entry name" value="P-loop containing nucleoside triphosphate hydrolases"/>
    <property type="match status" value="1"/>
</dbReference>
<dbReference type="FunFam" id="1.20.5.370:FF:000003">
    <property type="entry name" value="Myosin heavy chain"/>
    <property type="match status" value="1"/>
</dbReference>
<name>A0A8U7NSY0_CORMO</name>
<proteinExistence type="inferred from homology"/>
<keyword evidence="7 14" id="KW-0067">ATP-binding</keyword>
<dbReference type="Gene3D" id="1.20.5.4820">
    <property type="match status" value="1"/>
</dbReference>
<evidence type="ECO:0000256" key="10">
    <source>
        <dbReference type="ARBA" id="ARBA00023175"/>
    </source>
</evidence>
<dbReference type="FunFam" id="1.20.5.370:FF:000002">
    <property type="entry name" value="Myosin heavy chain"/>
    <property type="match status" value="1"/>
</dbReference>
<keyword evidence="9 14" id="KW-0518">Myosin</keyword>
<dbReference type="GO" id="GO:0032982">
    <property type="term" value="C:myosin filament"/>
    <property type="evidence" value="ECO:0007669"/>
    <property type="project" value="UniProtKB-KW"/>
</dbReference>
<keyword evidence="5" id="KW-0963">Cytoplasm</keyword>
<keyword evidence="6 14" id="KW-0547">Nucleotide-binding</keyword>
<dbReference type="SUPFAM" id="SSF90257">
    <property type="entry name" value="Myosin rod fragments"/>
    <property type="match status" value="5"/>
</dbReference>
<dbReference type="Gene3D" id="1.20.120.720">
    <property type="entry name" value="Myosin VI head, motor domain, U50 subdomain"/>
    <property type="match status" value="1"/>
</dbReference>
<dbReference type="Gene3D" id="1.20.5.340">
    <property type="match status" value="4"/>
</dbReference>
<dbReference type="Gene3D" id="6.10.250.2420">
    <property type="match status" value="1"/>
</dbReference>
<feature type="region of interest" description="Actin-binding" evidence="14">
    <location>
        <begin position="657"/>
        <end position="679"/>
    </location>
</feature>
<evidence type="ECO:0000256" key="12">
    <source>
        <dbReference type="ARBA" id="ARBA00023203"/>
    </source>
</evidence>
<dbReference type="Gene3D" id="3.40.850.10">
    <property type="entry name" value="Kinesin motor domain"/>
    <property type="match status" value="1"/>
</dbReference>
<dbReference type="FunFam" id="1.20.58.530:FF:000001">
    <property type="entry name" value="Myosin heavy chain"/>
    <property type="match status" value="1"/>
</dbReference>
<dbReference type="SMART" id="SM00242">
    <property type="entry name" value="MYSc"/>
    <property type="match status" value="1"/>
</dbReference>
<dbReference type="Gene3D" id="1.10.10.820">
    <property type="match status" value="1"/>
</dbReference>
<dbReference type="GO" id="GO:0000146">
    <property type="term" value="F:microfilament motor activity"/>
    <property type="evidence" value="ECO:0007669"/>
    <property type="project" value="TreeGrafter"/>
</dbReference>